<organism evidence="4 5">
    <name type="scientific">Nitratireductor thuwali</name>
    <dbReference type="NCBI Taxonomy" id="2267699"/>
    <lineage>
        <taxon>Bacteria</taxon>
        <taxon>Pseudomonadati</taxon>
        <taxon>Pseudomonadota</taxon>
        <taxon>Alphaproteobacteria</taxon>
        <taxon>Hyphomicrobiales</taxon>
        <taxon>Phyllobacteriaceae</taxon>
        <taxon>Nitratireductor</taxon>
    </lineage>
</organism>
<dbReference type="HAMAP" id="MF_01385">
    <property type="entry name" value="UreF"/>
    <property type="match status" value="1"/>
</dbReference>
<dbReference type="PANTHER" id="PTHR33620:SF1">
    <property type="entry name" value="UREASE ACCESSORY PROTEIN F"/>
    <property type="match status" value="1"/>
</dbReference>
<dbReference type="InterPro" id="IPR002639">
    <property type="entry name" value="UreF"/>
</dbReference>
<keyword evidence="1 3" id="KW-0996">Nickel insertion</keyword>
<keyword evidence="2 3" id="KW-0143">Chaperone</keyword>
<protein>
    <recommendedName>
        <fullName evidence="3">Urease accessory protein UreF</fullName>
    </recommendedName>
</protein>
<comment type="similarity">
    <text evidence="3">Belongs to the UreF family.</text>
</comment>
<evidence type="ECO:0000256" key="2">
    <source>
        <dbReference type="ARBA" id="ARBA00023186"/>
    </source>
</evidence>
<dbReference type="Pfam" id="PF01730">
    <property type="entry name" value="UreF"/>
    <property type="match status" value="1"/>
</dbReference>
<evidence type="ECO:0000313" key="5">
    <source>
        <dbReference type="Proteomes" id="UP001342418"/>
    </source>
</evidence>
<dbReference type="EMBL" id="CP030941">
    <property type="protein sequence ID" value="UUP16667.1"/>
    <property type="molecule type" value="Genomic_DNA"/>
</dbReference>
<keyword evidence="5" id="KW-1185">Reference proteome</keyword>
<dbReference type="PIRSF" id="PIRSF009467">
    <property type="entry name" value="Ureas_acces_UreF"/>
    <property type="match status" value="1"/>
</dbReference>
<evidence type="ECO:0000256" key="1">
    <source>
        <dbReference type="ARBA" id="ARBA00022988"/>
    </source>
</evidence>
<proteinExistence type="inferred from homology"/>
<evidence type="ECO:0000256" key="3">
    <source>
        <dbReference type="HAMAP-Rule" id="MF_01385"/>
    </source>
</evidence>
<name>A0ABY5MGY3_9HYPH</name>
<dbReference type="RefSeq" id="WP_338529075.1">
    <property type="nucleotide sequence ID" value="NZ_CP030941.1"/>
</dbReference>
<comment type="subunit">
    <text evidence="3">UreD, UreF and UreG form a complex that acts as a GTP-hydrolysis-dependent molecular chaperone, activating the urease apoprotein by helping to assemble the nickel containing metallocenter of UreC. The UreE protein probably delivers the nickel.</text>
</comment>
<dbReference type="Gene3D" id="1.10.4190.10">
    <property type="entry name" value="Urease accessory protein UreF"/>
    <property type="match status" value="1"/>
</dbReference>
<comment type="subcellular location">
    <subcellularLocation>
        <location evidence="3">Cytoplasm</location>
    </subcellularLocation>
</comment>
<accession>A0ABY5MGY3</accession>
<reference evidence="4 5" key="1">
    <citation type="submission" date="2018-07" db="EMBL/GenBank/DDBJ databases">
        <title>Genome sequence of Nitratireductor thuwali#1536.</title>
        <authorList>
            <person name="Michoud G."/>
            <person name="Merlino G."/>
            <person name="Sefrji F.O."/>
            <person name="Daffonchio D."/>
        </authorList>
    </citation>
    <scope>NUCLEOTIDE SEQUENCE [LARGE SCALE GENOMIC DNA]</scope>
    <source>
        <strain evidence="5">Nit1536</strain>
    </source>
</reference>
<sequence length="228" mass="23725">MRRATITTMTEPRALQRLLAWSSPAFPAGAFAYSGGLETAIAEGTVGDPARTRNWIEASLKSGTAHSDAIFVAEAHRTCGSAARLCALAELCLALTPARQRREEMLVTGNAFMEAVRAWPAPVHDRLASPCPYPVAFGAAAGAGGIDATGTLTAYLAAFAQAQISVAVRLVPIGQTDGLNIQAGLEPMIEALAAVLSDATVDDLGSAAYAADIAAMKHETLATRIFRS</sequence>
<dbReference type="InterPro" id="IPR038277">
    <property type="entry name" value="UreF_sf"/>
</dbReference>
<comment type="function">
    <text evidence="3">Required for maturation of urease via the functional incorporation of the urease nickel metallocenter.</text>
</comment>
<gene>
    <name evidence="3 4" type="primary">ureF</name>
    <name evidence="4" type="ORF">NTH_01114</name>
</gene>
<dbReference type="PANTHER" id="PTHR33620">
    <property type="entry name" value="UREASE ACCESSORY PROTEIN F"/>
    <property type="match status" value="1"/>
</dbReference>
<keyword evidence="3" id="KW-0963">Cytoplasm</keyword>
<dbReference type="Proteomes" id="UP001342418">
    <property type="component" value="Chromosome"/>
</dbReference>
<evidence type="ECO:0000313" key="4">
    <source>
        <dbReference type="EMBL" id="UUP16667.1"/>
    </source>
</evidence>